<comment type="similarity">
    <text evidence="1">Belongs to the ComF/GntX family.</text>
</comment>
<dbReference type="AlphaFoldDB" id="A0A521CBQ6"/>
<keyword evidence="3" id="KW-1185">Reference proteome</keyword>
<evidence type="ECO:0000256" key="1">
    <source>
        <dbReference type="ARBA" id="ARBA00008007"/>
    </source>
</evidence>
<dbReference type="PANTHER" id="PTHR47505:SF1">
    <property type="entry name" value="DNA UTILIZATION PROTEIN YHGH"/>
    <property type="match status" value="1"/>
</dbReference>
<evidence type="ECO:0000313" key="2">
    <source>
        <dbReference type="EMBL" id="SMO56190.1"/>
    </source>
</evidence>
<protein>
    <submittedName>
        <fullName evidence="2">ComF family protein</fullName>
    </submittedName>
</protein>
<dbReference type="InterPro" id="IPR051910">
    <property type="entry name" value="ComF/GntX_DNA_util-trans"/>
</dbReference>
<dbReference type="CDD" id="cd06223">
    <property type="entry name" value="PRTases_typeI"/>
    <property type="match status" value="1"/>
</dbReference>
<dbReference type="SUPFAM" id="SSF53271">
    <property type="entry name" value="PRTase-like"/>
    <property type="match status" value="1"/>
</dbReference>
<dbReference type="PANTHER" id="PTHR47505">
    <property type="entry name" value="DNA UTILIZATION PROTEIN YHGH"/>
    <property type="match status" value="1"/>
</dbReference>
<dbReference type="Gene3D" id="3.40.50.2020">
    <property type="match status" value="1"/>
</dbReference>
<organism evidence="2 3">
    <name type="scientific">Fodinibius sediminis</name>
    <dbReference type="NCBI Taxonomy" id="1214077"/>
    <lineage>
        <taxon>Bacteria</taxon>
        <taxon>Pseudomonadati</taxon>
        <taxon>Balneolota</taxon>
        <taxon>Balneolia</taxon>
        <taxon>Balneolales</taxon>
        <taxon>Balneolaceae</taxon>
        <taxon>Fodinibius</taxon>
    </lineage>
</organism>
<reference evidence="2 3" key="1">
    <citation type="submission" date="2017-05" db="EMBL/GenBank/DDBJ databases">
        <authorList>
            <person name="Varghese N."/>
            <person name="Submissions S."/>
        </authorList>
    </citation>
    <scope>NUCLEOTIDE SEQUENCE [LARGE SCALE GENOMIC DNA]</scope>
    <source>
        <strain evidence="2 3">DSM 21194</strain>
    </source>
</reference>
<sequence>MKELIRNMIKGVSDIVFPRVCVCCGRENTECQRQLCSFCLQERFADANPQNNRISSDILLPAGVIAQHAMWTFDKGGELQDLMHLLKYERLTTIGLDLGRKLGERVRKHPFLEKKLSRRTSVILPVPLHYLKYRYRGFNQAFKIARGFQQVWTDLALCERTCVVRRKNTRTQTGFSLEKRLKNMKNAFRLNDPSQLAGQLVVIIDDVFTTGATTFELAQTVLKAEAHAVVILTVAQA</sequence>
<dbReference type="InterPro" id="IPR029057">
    <property type="entry name" value="PRTase-like"/>
</dbReference>
<proteinExistence type="inferred from homology"/>
<accession>A0A521CBQ6</accession>
<dbReference type="InterPro" id="IPR000836">
    <property type="entry name" value="PRTase_dom"/>
</dbReference>
<dbReference type="EMBL" id="FXTH01000005">
    <property type="protein sequence ID" value="SMO56190.1"/>
    <property type="molecule type" value="Genomic_DNA"/>
</dbReference>
<dbReference type="Proteomes" id="UP000317593">
    <property type="component" value="Unassembled WGS sequence"/>
</dbReference>
<gene>
    <name evidence="2" type="ORF">SAMN06265218_105181</name>
</gene>
<evidence type="ECO:0000313" key="3">
    <source>
        <dbReference type="Proteomes" id="UP000317593"/>
    </source>
</evidence>
<name>A0A521CBQ6_9BACT</name>